<dbReference type="Gene3D" id="3.40.50.2300">
    <property type="match status" value="1"/>
</dbReference>
<organism evidence="4 5">
    <name type="scientific">Flavobacterium arundinis</name>
    <dbReference type="NCBI Taxonomy" id="3139143"/>
    <lineage>
        <taxon>Bacteria</taxon>
        <taxon>Pseudomonadati</taxon>
        <taxon>Bacteroidota</taxon>
        <taxon>Flavobacteriia</taxon>
        <taxon>Flavobacteriales</taxon>
        <taxon>Flavobacteriaceae</taxon>
        <taxon>Flavobacterium</taxon>
    </lineage>
</organism>
<protein>
    <submittedName>
        <fullName evidence="4">LytTR family DNA-binding domain-containing protein</fullName>
    </submittedName>
</protein>
<accession>A0ABU9I0F9</accession>
<dbReference type="PROSITE" id="PS50930">
    <property type="entry name" value="HTH_LYTTR"/>
    <property type="match status" value="1"/>
</dbReference>
<reference evidence="4 5" key="1">
    <citation type="submission" date="2024-04" db="EMBL/GenBank/DDBJ databases">
        <title>Flavobacterium sp. DGU11 16S ribosomal RNA gene Genome sequencing and assembly.</title>
        <authorList>
            <person name="Park S."/>
        </authorList>
    </citation>
    <scope>NUCLEOTIDE SEQUENCE [LARGE SCALE GENOMIC DNA]</scope>
    <source>
        <strain evidence="4 5">DGU11</strain>
    </source>
</reference>
<dbReference type="InterPro" id="IPR046947">
    <property type="entry name" value="LytR-like"/>
</dbReference>
<evidence type="ECO:0000256" key="1">
    <source>
        <dbReference type="PROSITE-ProRule" id="PRU00169"/>
    </source>
</evidence>
<dbReference type="InterPro" id="IPR011006">
    <property type="entry name" value="CheY-like_superfamily"/>
</dbReference>
<dbReference type="Proteomes" id="UP001464555">
    <property type="component" value="Unassembled WGS sequence"/>
</dbReference>
<dbReference type="Pfam" id="PF00072">
    <property type="entry name" value="Response_reg"/>
    <property type="match status" value="1"/>
</dbReference>
<dbReference type="SMART" id="SM00448">
    <property type="entry name" value="REC"/>
    <property type="match status" value="1"/>
</dbReference>
<evidence type="ECO:0000259" key="2">
    <source>
        <dbReference type="PROSITE" id="PS50110"/>
    </source>
</evidence>
<dbReference type="Pfam" id="PF04397">
    <property type="entry name" value="LytTR"/>
    <property type="match status" value="1"/>
</dbReference>
<dbReference type="PANTHER" id="PTHR37299">
    <property type="entry name" value="TRANSCRIPTIONAL REGULATOR-RELATED"/>
    <property type="match status" value="1"/>
</dbReference>
<dbReference type="SUPFAM" id="SSF52172">
    <property type="entry name" value="CheY-like"/>
    <property type="match status" value="1"/>
</dbReference>
<proteinExistence type="predicted"/>
<dbReference type="PROSITE" id="PS50110">
    <property type="entry name" value="RESPONSE_REGULATORY"/>
    <property type="match status" value="1"/>
</dbReference>
<dbReference type="EMBL" id="JBBYHR010000009">
    <property type="protein sequence ID" value="MEL1245622.1"/>
    <property type="molecule type" value="Genomic_DNA"/>
</dbReference>
<dbReference type="SMART" id="SM00850">
    <property type="entry name" value="LytTR"/>
    <property type="match status" value="1"/>
</dbReference>
<keyword evidence="4" id="KW-0238">DNA-binding</keyword>
<evidence type="ECO:0000313" key="5">
    <source>
        <dbReference type="Proteomes" id="UP001464555"/>
    </source>
</evidence>
<feature type="modified residue" description="4-aspartylphosphate" evidence="1">
    <location>
        <position position="55"/>
    </location>
</feature>
<gene>
    <name evidence="4" type="ORF">AAEO56_15210</name>
</gene>
<evidence type="ECO:0000259" key="3">
    <source>
        <dbReference type="PROSITE" id="PS50930"/>
    </source>
</evidence>
<name>A0ABU9I0F9_9FLAO</name>
<feature type="domain" description="Response regulatory" evidence="2">
    <location>
        <begin position="3"/>
        <end position="115"/>
    </location>
</feature>
<keyword evidence="5" id="KW-1185">Reference proteome</keyword>
<dbReference type="RefSeq" id="WP_341697916.1">
    <property type="nucleotide sequence ID" value="NZ_JBBYHR010000009.1"/>
</dbReference>
<keyword evidence="1" id="KW-0597">Phosphoprotein</keyword>
<dbReference type="GO" id="GO:0003677">
    <property type="term" value="F:DNA binding"/>
    <property type="evidence" value="ECO:0007669"/>
    <property type="project" value="UniProtKB-KW"/>
</dbReference>
<dbReference type="InterPro" id="IPR007492">
    <property type="entry name" value="LytTR_DNA-bd_dom"/>
</dbReference>
<comment type="caution">
    <text evidence="4">The sequence shown here is derived from an EMBL/GenBank/DDBJ whole genome shotgun (WGS) entry which is preliminary data.</text>
</comment>
<dbReference type="InterPro" id="IPR001789">
    <property type="entry name" value="Sig_transdc_resp-reg_receiver"/>
</dbReference>
<feature type="domain" description="HTH LytTR-type" evidence="3">
    <location>
        <begin position="130"/>
        <end position="227"/>
    </location>
</feature>
<sequence length="227" mass="26399">MIKAIAIDDEPLALKVIDHFCRQSATVIELEKTFTNTGEALKHLKKFPVDLLFLDIQMPGKNGLEFYRQLDSDVMVIFTTAYSEYAVEGFNVNAVDYLLKPFSLERFMTAIDKAAKEQKARQQTKEHNHLLIRADYKLHRIEFDDILLVEGLDDYIRIHLKDKSPITTRLSMKSILEKLPASEFLRVHRSYIVPLRKVKTIYNKTIQIDDFVIPIGDTYKDEINKHI</sequence>
<evidence type="ECO:0000313" key="4">
    <source>
        <dbReference type="EMBL" id="MEL1245622.1"/>
    </source>
</evidence>
<dbReference type="PANTHER" id="PTHR37299:SF1">
    <property type="entry name" value="STAGE 0 SPORULATION PROTEIN A HOMOLOG"/>
    <property type="match status" value="1"/>
</dbReference>
<dbReference type="Gene3D" id="2.40.50.1020">
    <property type="entry name" value="LytTr DNA-binding domain"/>
    <property type="match status" value="1"/>
</dbReference>